<name>A0A0F7SND7_PHARH</name>
<dbReference type="SUPFAM" id="SSF53474">
    <property type="entry name" value="alpha/beta-Hydrolases"/>
    <property type="match status" value="1"/>
</dbReference>
<reference evidence="6" key="1">
    <citation type="submission" date="2014-08" db="EMBL/GenBank/DDBJ databases">
        <authorList>
            <person name="Sharma Rahul"/>
            <person name="Thines Marco"/>
        </authorList>
    </citation>
    <scope>NUCLEOTIDE SEQUENCE</scope>
</reference>
<dbReference type="GO" id="GO:0003847">
    <property type="term" value="F:1-alkyl-2-acetylglycerophosphocholine esterase activity"/>
    <property type="evidence" value="ECO:0007669"/>
    <property type="project" value="UniProtKB-UniRule"/>
</dbReference>
<evidence type="ECO:0000256" key="4">
    <source>
        <dbReference type="PIRNR" id="PIRNR018169"/>
    </source>
</evidence>
<dbReference type="Gene3D" id="3.40.50.1820">
    <property type="entry name" value="alpha/beta hydrolase"/>
    <property type="match status" value="1"/>
</dbReference>
<keyword evidence="1 4" id="KW-0378">Hydrolase</keyword>
<sequence>MASLTNNTPAFTAVHGHSPWGALLSRSMPTYSGEHKVGVRDAEFMVEKETKGTFARRHVEGQEPKIGFELETVMFTLFYPCKPEKGQSSKVIWFPRLEPTIAGLLKMGNKANLAYKWLAHFCASILTAGTTFPAHKDARLLPPPDSKPYPLIIFSHGVGAPRLMYSAFCGELASRGYVVANMEHRDGTVPSTVITLEDQTMRTIEFINWTDVHWPDLETQPEDETSFRKDQLIMRLAEIDGAIEAIRLINKGEKIRVGPENREGFNRDQWMGNIDIDNYVLAGHSFGGTAVIAAAADPRFNPRAIIATDPAMQRLDPWKGQITCPFLSVNSEEFADSDDFDRLLAATKTVQNESTVLTIPGSTHPSFCDVFLILPGMINRRAGLTASPMKVLNETIKACEHFLRGTIGTVISACDPVHGRQTKPFSRDVEGPMLIQTL</sequence>
<feature type="active site" description="Charge relay system" evidence="5">
    <location>
        <position position="364"/>
    </location>
</feature>
<feature type="active site" description="Charge relay system" evidence="5">
    <location>
        <position position="309"/>
    </location>
</feature>
<protein>
    <recommendedName>
        <fullName evidence="4">Putative phospholipase</fullName>
        <ecNumber evidence="4">3.1.1.47</ecNumber>
    </recommendedName>
</protein>
<dbReference type="PANTHER" id="PTHR10272:SF0">
    <property type="entry name" value="PLATELET-ACTIVATING FACTOR ACETYLHYDROLASE"/>
    <property type="match status" value="1"/>
</dbReference>
<dbReference type="EMBL" id="LN483142">
    <property type="protein sequence ID" value="CED82891.1"/>
    <property type="molecule type" value="Genomic_DNA"/>
</dbReference>
<dbReference type="EC" id="3.1.1.47" evidence="4"/>
<organism evidence="6">
    <name type="scientific">Phaffia rhodozyma</name>
    <name type="common">Yeast</name>
    <name type="synonym">Xanthophyllomyces dendrorhous</name>
    <dbReference type="NCBI Taxonomy" id="264483"/>
    <lineage>
        <taxon>Eukaryota</taxon>
        <taxon>Fungi</taxon>
        <taxon>Dikarya</taxon>
        <taxon>Basidiomycota</taxon>
        <taxon>Agaricomycotina</taxon>
        <taxon>Tremellomycetes</taxon>
        <taxon>Cystofilobasidiales</taxon>
        <taxon>Mrakiaceae</taxon>
        <taxon>Phaffia</taxon>
    </lineage>
</organism>
<keyword evidence="2 4" id="KW-0442">Lipid degradation</keyword>
<feature type="active site" description="Nucleophile" evidence="5">
    <location>
        <position position="285"/>
    </location>
</feature>
<evidence type="ECO:0000256" key="5">
    <source>
        <dbReference type="PIRSR" id="PIRSR018169-1"/>
    </source>
</evidence>
<evidence type="ECO:0000256" key="1">
    <source>
        <dbReference type="ARBA" id="ARBA00022801"/>
    </source>
</evidence>
<dbReference type="InterPro" id="IPR016715">
    <property type="entry name" value="PAF_acetylhydro_eukaryote"/>
</dbReference>
<comment type="similarity">
    <text evidence="4">Belongs to the serine esterase family.</text>
</comment>
<keyword evidence="3 4" id="KW-0443">Lipid metabolism</keyword>
<evidence type="ECO:0000256" key="3">
    <source>
        <dbReference type="ARBA" id="ARBA00023098"/>
    </source>
</evidence>
<dbReference type="Pfam" id="PF03403">
    <property type="entry name" value="PAF-AH_p_II"/>
    <property type="match status" value="1"/>
</dbReference>
<dbReference type="AlphaFoldDB" id="A0A0F7SND7"/>
<accession>A0A0F7SND7</accession>
<evidence type="ECO:0000313" key="6">
    <source>
        <dbReference type="EMBL" id="CED82891.1"/>
    </source>
</evidence>
<dbReference type="GO" id="GO:0016042">
    <property type="term" value="P:lipid catabolic process"/>
    <property type="evidence" value="ECO:0007669"/>
    <property type="project" value="UniProtKB-KW"/>
</dbReference>
<comment type="catalytic activity">
    <reaction evidence="4">
        <text>a 1-O-alkyl-2-acetyl-sn-glycero-3-phosphocholine + H2O = a 1-O-alkyl-sn-glycero-3-phosphocholine + acetate + H(+)</text>
        <dbReference type="Rhea" id="RHEA:17777"/>
        <dbReference type="ChEBI" id="CHEBI:15377"/>
        <dbReference type="ChEBI" id="CHEBI:15378"/>
        <dbReference type="ChEBI" id="CHEBI:30089"/>
        <dbReference type="ChEBI" id="CHEBI:30909"/>
        <dbReference type="ChEBI" id="CHEBI:36707"/>
        <dbReference type="EC" id="3.1.1.47"/>
    </reaction>
</comment>
<dbReference type="InterPro" id="IPR029058">
    <property type="entry name" value="AB_hydrolase_fold"/>
</dbReference>
<dbReference type="PIRSF" id="PIRSF018169">
    <property type="entry name" value="PAF_acetylhydrolase"/>
    <property type="match status" value="1"/>
</dbReference>
<evidence type="ECO:0000256" key="2">
    <source>
        <dbReference type="ARBA" id="ARBA00022963"/>
    </source>
</evidence>
<dbReference type="PANTHER" id="PTHR10272">
    <property type="entry name" value="PLATELET-ACTIVATING FACTOR ACETYLHYDROLASE"/>
    <property type="match status" value="1"/>
</dbReference>
<proteinExistence type="inferred from homology"/>